<proteinExistence type="predicted"/>
<dbReference type="AlphaFoldDB" id="A0AAP1V7V2"/>
<dbReference type="Proteomes" id="UP000611459">
    <property type="component" value="Unassembled WGS sequence"/>
</dbReference>
<dbReference type="Proteomes" id="UP000664048">
    <property type="component" value="Unassembled WGS sequence"/>
</dbReference>
<gene>
    <name evidence="2" type="ORF">J4M89_29050</name>
    <name evidence="1" type="ORF">JIN94_26320</name>
    <name evidence="3" type="ORF">LXE91_26140</name>
</gene>
<dbReference type="EMBL" id="JAGEMX010000012">
    <property type="protein sequence ID" value="MBO1833445.1"/>
    <property type="molecule type" value="Genomic_DNA"/>
</dbReference>
<evidence type="ECO:0000313" key="2">
    <source>
        <dbReference type="EMBL" id="MBO1833445.1"/>
    </source>
</evidence>
<reference evidence="2 5" key="2">
    <citation type="submission" date="2021-03" db="EMBL/GenBank/DDBJ databases">
        <title>Clinical course, treatment and visual outcome of an outbreak of Burkholderia contaminans endophthalmitis following cataract surgery.</title>
        <authorList>
            <person name="Lind C."/>
            <person name="Olsen K."/>
            <person name="Angelsen N.K."/>
            <person name="Krefting E.A."/>
            <person name="Fossen K."/>
            <person name="Gravningen K."/>
            <person name="Depoorter E."/>
            <person name="Vandamme P."/>
            <person name="Bertelsen G."/>
        </authorList>
    </citation>
    <scope>NUCLEOTIDE SEQUENCE [LARGE SCALE GENOMIC DNA]</scope>
    <source>
        <strain evidence="2 5">51242556</strain>
    </source>
</reference>
<evidence type="ECO:0000313" key="3">
    <source>
        <dbReference type="EMBL" id="WFN19453.1"/>
    </source>
</evidence>
<reference evidence="1" key="1">
    <citation type="submission" date="2021-01" db="EMBL/GenBank/DDBJ databases">
        <title>Outbreak of Burkholderia contaminns endophthalmitis traced to a clinical ventilation system.</title>
        <authorList>
            <person name="Lipuma J."/>
            <person name="Spilker T."/>
            <person name="Kratholm J."/>
        </authorList>
    </citation>
    <scope>NUCLEOTIDE SEQUENCE</scope>
    <source>
        <strain evidence="1">HI4954</strain>
    </source>
</reference>
<evidence type="ECO:0000313" key="1">
    <source>
        <dbReference type="EMBL" id="MBK1933408.1"/>
    </source>
</evidence>
<dbReference type="Proteomes" id="UP001220209">
    <property type="component" value="Chromosome 2"/>
</dbReference>
<dbReference type="GeneID" id="93188897"/>
<evidence type="ECO:0000313" key="5">
    <source>
        <dbReference type="Proteomes" id="UP000664048"/>
    </source>
</evidence>
<evidence type="ECO:0000313" key="6">
    <source>
        <dbReference type="Proteomes" id="UP001220209"/>
    </source>
</evidence>
<dbReference type="EMBL" id="JAENIB010000013">
    <property type="protein sequence ID" value="MBK1933408.1"/>
    <property type="molecule type" value="Genomic_DNA"/>
</dbReference>
<dbReference type="EMBL" id="CP090641">
    <property type="protein sequence ID" value="WFN19453.1"/>
    <property type="molecule type" value="Genomic_DNA"/>
</dbReference>
<dbReference type="RefSeq" id="WP_157644925.1">
    <property type="nucleotide sequence ID" value="NZ_AP018357.1"/>
</dbReference>
<keyword evidence="5" id="KW-1185">Reference proteome</keyword>
<sequence>MISEISAGLISDWEITERSALLRCGKRHIAAAERKRENKAVEFAEFQANLDSMKKMI</sequence>
<name>A0AAP1V7V2_9BURK</name>
<evidence type="ECO:0000313" key="4">
    <source>
        <dbReference type="Proteomes" id="UP000611459"/>
    </source>
</evidence>
<organism evidence="1 4">
    <name type="scientific">Burkholderia contaminans</name>
    <dbReference type="NCBI Taxonomy" id="488447"/>
    <lineage>
        <taxon>Bacteria</taxon>
        <taxon>Pseudomonadati</taxon>
        <taxon>Pseudomonadota</taxon>
        <taxon>Betaproteobacteria</taxon>
        <taxon>Burkholderiales</taxon>
        <taxon>Burkholderiaceae</taxon>
        <taxon>Burkholderia</taxon>
        <taxon>Burkholderia cepacia complex</taxon>
    </lineage>
</organism>
<reference evidence="3 6" key="3">
    <citation type="submission" date="2021-12" db="EMBL/GenBank/DDBJ databases">
        <title>Genomic and phenotypic characterization of three Burkholderia contaminans isolates recovered from different sources.</title>
        <authorList>
            <person name="Lopez De Volder A."/>
            <person name="Fan Y."/>
            <person name="Nunvar J."/>
            <person name="Herrera T."/>
            <person name="Timp W."/>
            <person name="Degrossi J."/>
        </authorList>
    </citation>
    <scope>NUCLEOTIDE SEQUENCE [LARGE SCALE GENOMIC DNA]</scope>
    <source>
        <strain evidence="3 6">LMG 23361</strain>
    </source>
</reference>
<protein>
    <submittedName>
        <fullName evidence="1">Uncharacterized protein</fullName>
    </submittedName>
</protein>
<accession>A0AAP1V7V2</accession>